<gene>
    <name evidence="1" type="ORF">HAX54_043550</name>
</gene>
<proteinExistence type="predicted"/>
<reference evidence="1 2" key="1">
    <citation type="journal article" date="2021" name="BMC Genomics">
        <title>Datura genome reveals duplications of psychoactive alkaloid biosynthetic genes and high mutation rate following tissue culture.</title>
        <authorList>
            <person name="Rajewski A."/>
            <person name="Carter-House D."/>
            <person name="Stajich J."/>
            <person name="Litt A."/>
        </authorList>
    </citation>
    <scope>NUCLEOTIDE SEQUENCE [LARGE SCALE GENOMIC DNA]</scope>
    <source>
        <strain evidence="1">AR-01</strain>
    </source>
</reference>
<keyword evidence="2" id="KW-1185">Reference proteome</keyword>
<evidence type="ECO:0000313" key="2">
    <source>
        <dbReference type="Proteomes" id="UP000823775"/>
    </source>
</evidence>
<protein>
    <submittedName>
        <fullName evidence="1">Uncharacterized protein</fullName>
    </submittedName>
</protein>
<evidence type="ECO:0000313" key="1">
    <source>
        <dbReference type="EMBL" id="MCE2055845.1"/>
    </source>
</evidence>
<dbReference type="Proteomes" id="UP000823775">
    <property type="component" value="Unassembled WGS sequence"/>
</dbReference>
<sequence length="140" mass="15880">MSLLEFEESECDVNKNKTDEMNVNDISNDRNEEVDALSDDEIDQEESRIVEEILRIKEIIDNSQSLSGWMDIVDKWLDTGAALADVQSVREANENHENSERHRRKTTMLSGEAAVYQECHCCSKDKKGEDDSTAPKGQEG</sequence>
<dbReference type="EMBL" id="JACEIK010006526">
    <property type="protein sequence ID" value="MCE2055845.1"/>
    <property type="molecule type" value="Genomic_DNA"/>
</dbReference>
<name>A0ABS8W2X8_DATST</name>
<accession>A0ABS8W2X8</accession>
<comment type="caution">
    <text evidence="1">The sequence shown here is derived from an EMBL/GenBank/DDBJ whole genome shotgun (WGS) entry which is preliminary data.</text>
</comment>
<organism evidence="1 2">
    <name type="scientific">Datura stramonium</name>
    <name type="common">Jimsonweed</name>
    <name type="synonym">Common thornapple</name>
    <dbReference type="NCBI Taxonomy" id="4076"/>
    <lineage>
        <taxon>Eukaryota</taxon>
        <taxon>Viridiplantae</taxon>
        <taxon>Streptophyta</taxon>
        <taxon>Embryophyta</taxon>
        <taxon>Tracheophyta</taxon>
        <taxon>Spermatophyta</taxon>
        <taxon>Magnoliopsida</taxon>
        <taxon>eudicotyledons</taxon>
        <taxon>Gunneridae</taxon>
        <taxon>Pentapetalae</taxon>
        <taxon>asterids</taxon>
        <taxon>lamiids</taxon>
        <taxon>Solanales</taxon>
        <taxon>Solanaceae</taxon>
        <taxon>Solanoideae</taxon>
        <taxon>Datureae</taxon>
        <taxon>Datura</taxon>
    </lineage>
</organism>